<accession>A0ACC2T3N0</accession>
<reference evidence="1" key="1">
    <citation type="submission" date="2022-04" db="EMBL/GenBank/DDBJ databases">
        <title>Genome of the entomopathogenic fungus Entomophthora muscae.</title>
        <authorList>
            <person name="Elya C."/>
            <person name="Lovett B.R."/>
            <person name="Lee E."/>
            <person name="Macias A.M."/>
            <person name="Hajek A.E."/>
            <person name="De Bivort B.L."/>
            <person name="Kasson M.T."/>
            <person name="De Fine Licht H.H."/>
            <person name="Stajich J.E."/>
        </authorList>
    </citation>
    <scope>NUCLEOTIDE SEQUENCE</scope>
    <source>
        <strain evidence="1">Berkeley</strain>
    </source>
</reference>
<comment type="caution">
    <text evidence="1">The sequence shown here is derived from an EMBL/GenBank/DDBJ whole genome shotgun (WGS) entry which is preliminary data.</text>
</comment>
<dbReference type="Proteomes" id="UP001165960">
    <property type="component" value="Unassembled WGS sequence"/>
</dbReference>
<organism evidence="1 2">
    <name type="scientific">Entomophthora muscae</name>
    <dbReference type="NCBI Taxonomy" id="34485"/>
    <lineage>
        <taxon>Eukaryota</taxon>
        <taxon>Fungi</taxon>
        <taxon>Fungi incertae sedis</taxon>
        <taxon>Zoopagomycota</taxon>
        <taxon>Entomophthoromycotina</taxon>
        <taxon>Entomophthoromycetes</taxon>
        <taxon>Entomophthorales</taxon>
        <taxon>Entomophthoraceae</taxon>
        <taxon>Entomophthora</taxon>
    </lineage>
</organism>
<proteinExistence type="predicted"/>
<dbReference type="EMBL" id="QTSX02003679">
    <property type="protein sequence ID" value="KAJ9068897.1"/>
    <property type="molecule type" value="Genomic_DNA"/>
</dbReference>
<name>A0ACC2T3N0_9FUNG</name>
<sequence length="225" mass="25888">MARSKRSKIVNLTTCKPSTRKEKEVLITKVLSLIEDFEYVYVISINNARNEHLAKLREEWNHSRFLFGKNRLIAHALCLASEQMGKPKLKDLAQLLRGTSGLLFSNKDFSESKEFFDNFRLPGYARTNNIAPEEVVLPEGPLFRGQEKIPHNMEPELRKLGLQTYLDKGEVKLRCDQTICRAGERLSVSQAHLLKHFFYMLAYFQVTIIGYHHDQTLVDLSSSSS</sequence>
<keyword evidence="2" id="KW-1185">Reference proteome</keyword>
<gene>
    <name evidence="1" type="primary">MRT4_1</name>
    <name evidence="1" type="ORF">DSO57_1024114</name>
</gene>
<protein>
    <submittedName>
        <fullName evidence="1">mRNA turnover and ribosome assembly protein</fullName>
    </submittedName>
</protein>
<evidence type="ECO:0000313" key="1">
    <source>
        <dbReference type="EMBL" id="KAJ9068897.1"/>
    </source>
</evidence>
<evidence type="ECO:0000313" key="2">
    <source>
        <dbReference type="Proteomes" id="UP001165960"/>
    </source>
</evidence>